<protein>
    <recommendedName>
        <fullName evidence="3">Plastocyanin-like domain-containing protein</fullName>
    </recommendedName>
</protein>
<organism evidence="1 2">
    <name type="scientific">Paenibacillus vulneris</name>
    <dbReference type="NCBI Taxonomy" id="1133364"/>
    <lineage>
        <taxon>Bacteria</taxon>
        <taxon>Bacillati</taxon>
        <taxon>Bacillota</taxon>
        <taxon>Bacilli</taxon>
        <taxon>Bacillales</taxon>
        <taxon>Paenibacillaceae</taxon>
        <taxon>Paenibacillus</taxon>
    </lineage>
</organism>
<gene>
    <name evidence="1" type="ORF">ACFQ4B_10135</name>
</gene>
<dbReference type="EMBL" id="JBHTLU010000013">
    <property type="protein sequence ID" value="MFD1220479.1"/>
    <property type="molecule type" value="Genomic_DNA"/>
</dbReference>
<comment type="caution">
    <text evidence="1">The sequence shown here is derived from an EMBL/GenBank/DDBJ whole genome shotgun (WGS) entry which is preliminary data.</text>
</comment>
<sequence>MKAAKWGVPVLIILAFAGGYYVRGLTVGQGSGHPWVREAEPPLPAIQVNGKQVPVVRGSYSWCSGSFLQASCRSVDMISPAEIMEKNGILPVVVPPNSMITTKAPPGIKQFTLSREGAKDNGDPYQTPAEKGIYFYHIHGEWFGDQGNAEFYFAVEVQ</sequence>
<dbReference type="RefSeq" id="WP_345587119.1">
    <property type="nucleotide sequence ID" value="NZ_BAABJG010000006.1"/>
</dbReference>
<name>A0ABW3UJL7_9BACL</name>
<evidence type="ECO:0000313" key="1">
    <source>
        <dbReference type="EMBL" id="MFD1220479.1"/>
    </source>
</evidence>
<evidence type="ECO:0000313" key="2">
    <source>
        <dbReference type="Proteomes" id="UP001597180"/>
    </source>
</evidence>
<proteinExistence type="predicted"/>
<dbReference type="Proteomes" id="UP001597180">
    <property type="component" value="Unassembled WGS sequence"/>
</dbReference>
<accession>A0ABW3UJL7</accession>
<reference evidence="2" key="1">
    <citation type="journal article" date="2019" name="Int. J. Syst. Evol. Microbiol.">
        <title>The Global Catalogue of Microorganisms (GCM) 10K type strain sequencing project: providing services to taxonomists for standard genome sequencing and annotation.</title>
        <authorList>
            <consortium name="The Broad Institute Genomics Platform"/>
            <consortium name="The Broad Institute Genome Sequencing Center for Infectious Disease"/>
            <person name="Wu L."/>
            <person name="Ma J."/>
        </authorList>
    </citation>
    <scope>NUCLEOTIDE SEQUENCE [LARGE SCALE GENOMIC DNA]</scope>
    <source>
        <strain evidence="2">CCUG 53270</strain>
    </source>
</reference>
<evidence type="ECO:0008006" key="3">
    <source>
        <dbReference type="Google" id="ProtNLM"/>
    </source>
</evidence>
<keyword evidence="2" id="KW-1185">Reference proteome</keyword>